<dbReference type="OrthoDB" id="9812878at2"/>
<dbReference type="eggNOG" id="COG1653">
    <property type="taxonomic scope" value="Bacteria"/>
</dbReference>
<comment type="similarity">
    <text evidence="1">Belongs to the bacterial solute-binding protein 1 family.</text>
</comment>
<dbReference type="GO" id="GO:0042956">
    <property type="term" value="P:maltodextrin transmembrane transport"/>
    <property type="evidence" value="ECO:0007669"/>
    <property type="project" value="TreeGrafter"/>
</dbReference>
<gene>
    <name evidence="5" type="ORF">UC3_01463</name>
</gene>
<evidence type="ECO:0000313" key="6">
    <source>
        <dbReference type="Proteomes" id="UP000013785"/>
    </source>
</evidence>
<name>R3W9R9_9ENTE</name>
<dbReference type="RefSeq" id="WP_010768126.1">
    <property type="nucleotide sequence ID" value="NZ_ASWE01000003.1"/>
</dbReference>
<accession>R3W9R9</accession>
<dbReference type="Pfam" id="PF13416">
    <property type="entry name" value="SBP_bac_8"/>
    <property type="match status" value="1"/>
</dbReference>
<keyword evidence="6" id="KW-1185">Reference proteome</keyword>
<dbReference type="EMBL" id="AJAT01000013">
    <property type="protein sequence ID" value="EOL44646.1"/>
    <property type="molecule type" value="Genomic_DNA"/>
</dbReference>
<protein>
    <recommendedName>
        <fullName evidence="7">ABC transporter substrate-binding protein</fullName>
    </recommendedName>
</protein>
<dbReference type="PATRIC" id="fig|1158610.3.peg.1446"/>
<feature type="chain" id="PRO_5038632087" description="ABC transporter substrate-binding protein" evidence="4">
    <location>
        <begin position="23"/>
        <end position="431"/>
    </location>
</feature>
<sequence>MRVRKGILSILSVLFISGGILAGCGNSSESKAEEQTKIVFWSGATKGNKDQIHEETLIKEYAEKNNLEVDYQLFNWDQLKDKIVTSVAADDAPSITWGLGEWYGEFRNMGALADLSTFWEAYEENDNFYPNVIEALSTDGKLQAFPNYIAPRALVYHEELLKQAGYENAPTTWEELLAMSKTVKEKTGQYTFGIAGTGDRAPQELASFLFQSELTIAEDMGEGEYKNTWQDSKENLKTATEVFQFYKDLKDSGAIDPNSTVGGWEELDTNFSLGKYAMVNNGSWMQNYEENNPEEMADAAVGLPAYNKKPATFLEINTYYVYNNDEKEVREAEKLVEYLLSKENQQAGRPEGSPRTDMEIDTKNKWASGFGNPELIAQAQPLPPISMAEITQPMQDAIAMVLQNDEDPEDAAIFLSDKINEALKNQEILSE</sequence>
<evidence type="ECO:0000256" key="2">
    <source>
        <dbReference type="ARBA" id="ARBA00022448"/>
    </source>
</evidence>
<organism evidence="5 6">
    <name type="scientific">Enterococcus phoeniculicola ATCC BAA-412</name>
    <dbReference type="NCBI Taxonomy" id="1158610"/>
    <lineage>
        <taxon>Bacteria</taxon>
        <taxon>Bacillati</taxon>
        <taxon>Bacillota</taxon>
        <taxon>Bacilli</taxon>
        <taxon>Lactobacillales</taxon>
        <taxon>Enterococcaceae</taxon>
        <taxon>Enterococcus</taxon>
    </lineage>
</organism>
<dbReference type="GO" id="GO:0015768">
    <property type="term" value="P:maltose transport"/>
    <property type="evidence" value="ECO:0007669"/>
    <property type="project" value="TreeGrafter"/>
</dbReference>
<keyword evidence="2" id="KW-0813">Transport</keyword>
<evidence type="ECO:0008006" key="7">
    <source>
        <dbReference type="Google" id="ProtNLM"/>
    </source>
</evidence>
<evidence type="ECO:0000256" key="1">
    <source>
        <dbReference type="ARBA" id="ARBA00008520"/>
    </source>
</evidence>
<dbReference type="Proteomes" id="UP000013785">
    <property type="component" value="Unassembled WGS sequence"/>
</dbReference>
<reference evidence="5 6" key="1">
    <citation type="submission" date="2013-02" db="EMBL/GenBank/DDBJ databases">
        <title>The Genome Sequence of Enterococcus phoeniculicola BAA-412.</title>
        <authorList>
            <consortium name="The Broad Institute Genome Sequencing Platform"/>
            <consortium name="The Broad Institute Genome Sequencing Center for Infectious Disease"/>
            <person name="Earl A.M."/>
            <person name="Gilmore M.S."/>
            <person name="Lebreton F."/>
            <person name="Walker B."/>
            <person name="Young S.K."/>
            <person name="Zeng Q."/>
            <person name="Gargeya S."/>
            <person name="Fitzgerald M."/>
            <person name="Haas B."/>
            <person name="Abouelleil A."/>
            <person name="Alvarado L."/>
            <person name="Arachchi H.M."/>
            <person name="Berlin A.M."/>
            <person name="Chapman S.B."/>
            <person name="Dewar J."/>
            <person name="Goldberg J."/>
            <person name="Griggs A."/>
            <person name="Gujja S."/>
            <person name="Hansen M."/>
            <person name="Howarth C."/>
            <person name="Imamovic A."/>
            <person name="Larimer J."/>
            <person name="McCowan C."/>
            <person name="Murphy C."/>
            <person name="Neiman D."/>
            <person name="Pearson M."/>
            <person name="Priest M."/>
            <person name="Roberts A."/>
            <person name="Saif S."/>
            <person name="Shea T."/>
            <person name="Sisk P."/>
            <person name="Sykes S."/>
            <person name="Wortman J."/>
            <person name="Nusbaum C."/>
            <person name="Birren B."/>
        </authorList>
    </citation>
    <scope>NUCLEOTIDE SEQUENCE [LARGE SCALE GENOMIC DNA]</scope>
    <source>
        <strain evidence="5 6">ATCC BAA-412</strain>
    </source>
</reference>
<proteinExistence type="inferred from homology"/>
<dbReference type="PANTHER" id="PTHR30061">
    <property type="entry name" value="MALTOSE-BINDING PERIPLASMIC PROTEIN"/>
    <property type="match status" value="1"/>
</dbReference>
<dbReference type="GO" id="GO:1901982">
    <property type="term" value="F:maltose binding"/>
    <property type="evidence" value="ECO:0007669"/>
    <property type="project" value="TreeGrafter"/>
</dbReference>
<dbReference type="Gene3D" id="3.40.190.10">
    <property type="entry name" value="Periplasmic binding protein-like II"/>
    <property type="match status" value="2"/>
</dbReference>
<evidence type="ECO:0000256" key="3">
    <source>
        <dbReference type="ARBA" id="ARBA00022729"/>
    </source>
</evidence>
<dbReference type="SUPFAM" id="SSF53850">
    <property type="entry name" value="Periplasmic binding protein-like II"/>
    <property type="match status" value="1"/>
</dbReference>
<keyword evidence="3 4" id="KW-0732">Signal</keyword>
<feature type="signal peptide" evidence="4">
    <location>
        <begin position="1"/>
        <end position="22"/>
    </location>
</feature>
<dbReference type="InterPro" id="IPR006059">
    <property type="entry name" value="SBP"/>
</dbReference>
<dbReference type="PROSITE" id="PS51257">
    <property type="entry name" value="PROKAR_LIPOPROTEIN"/>
    <property type="match status" value="1"/>
</dbReference>
<dbReference type="GO" id="GO:0055052">
    <property type="term" value="C:ATP-binding cassette (ABC) transporter complex, substrate-binding subunit-containing"/>
    <property type="evidence" value="ECO:0007669"/>
    <property type="project" value="TreeGrafter"/>
</dbReference>
<dbReference type="PANTHER" id="PTHR30061:SF50">
    <property type="entry name" value="MALTOSE_MALTODEXTRIN-BINDING PERIPLASMIC PROTEIN"/>
    <property type="match status" value="1"/>
</dbReference>
<comment type="caution">
    <text evidence="5">The sequence shown here is derived from an EMBL/GenBank/DDBJ whole genome shotgun (WGS) entry which is preliminary data.</text>
</comment>
<dbReference type="AlphaFoldDB" id="R3W9R9"/>
<evidence type="ECO:0000256" key="4">
    <source>
        <dbReference type="SAM" id="SignalP"/>
    </source>
</evidence>
<dbReference type="STRING" id="154621.RV11_GL002393"/>
<dbReference type="HOGENOM" id="CLU_635759_0_0_9"/>
<evidence type="ECO:0000313" key="5">
    <source>
        <dbReference type="EMBL" id="EOL44646.1"/>
    </source>
</evidence>